<organism evidence="2 3">
    <name type="scientific">Paspalum notatum var. saurae</name>
    <dbReference type="NCBI Taxonomy" id="547442"/>
    <lineage>
        <taxon>Eukaryota</taxon>
        <taxon>Viridiplantae</taxon>
        <taxon>Streptophyta</taxon>
        <taxon>Embryophyta</taxon>
        <taxon>Tracheophyta</taxon>
        <taxon>Spermatophyta</taxon>
        <taxon>Magnoliopsida</taxon>
        <taxon>Liliopsida</taxon>
        <taxon>Poales</taxon>
        <taxon>Poaceae</taxon>
        <taxon>PACMAD clade</taxon>
        <taxon>Panicoideae</taxon>
        <taxon>Andropogonodae</taxon>
        <taxon>Paspaleae</taxon>
        <taxon>Paspalinae</taxon>
        <taxon>Paspalum</taxon>
    </lineage>
</organism>
<proteinExistence type="predicted"/>
<evidence type="ECO:0000256" key="1">
    <source>
        <dbReference type="SAM" id="MobiDB-lite"/>
    </source>
</evidence>
<reference evidence="2 3" key="1">
    <citation type="submission" date="2024-02" db="EMBL/GenBank/DDBJ databases">
        <title>High-quality chromosome-scale genome assembly of Pensacola bahiagrass (Paspalum notatum Flugge var. saurae).</title>
        <authorList>
            <person name="Vega J.M."/>
            <person name="Podio M."/>
            <person name="Orjuela J."/>
            <person name="Siena L.A."/>
            <person name="Pessino S.C."/>
            <person name="Combes M.C."/>
            <person name="Mariac C."/>
            <person name="Albertini E."/>
            <person name="Pupilli F."/>
            <person name="Ortiz J.P.A."/>
            <person name="Leblanc O."/>
        </authorList>
    </citation>
    <scope>NUCLEOTIDE SEQUENCE [LARGE SCALE GENOMIC DNA]</scope>
    <source>
        <strain evidence="2">R1</strain>
        <tissue evidence="2">Leaf</tissue>
    </source>
</reference>
<accession>A0AAQ3WW68</accession>
<keyword evidence="3" id="KW-1185">Reference proteome</keyword>
<dbReference type="AlphaFoldDB" id="A0AAQ3WW68"/>
<evidence type="ECO:0000313" key="3">
    <source>
        <dbReference type="Proteomes" id="UP001341281"/>
    </source>
</evidence>
<dbReference type="Proteomes" id="UP001341281">
    <property type="component" value="Chromosome 05"/>
</dbReference>
<dbReference type="EMBL" id="CP144749">
    <property type="protein sequence ID" value="WVZ76678.1"/>
    <property type="molecule type" value="Genomic_DNA"/>
</dbReference>
<sequence>MQLKSNAEPIHQFLDPRSHASSPSRVHRRRQPHPLAAGLPRRISATTKPLDVDPPVEFEEQPPEASEQQRGINFEEGKYNINNT</sequence>
<gene>
    <name evidence="2" type="ORF">U9M48_024631</name>
</gene>
<feature type="region of interest" description="Disordered" evidence="1">
    <location>
        <begin position="1"/>
        <end position="84"/>
    </location>
</feature>
<evidence type="ECO:0000313" key="2">
    <source>
        <dbReference type="EMBL" id="WVZ76678.1"/>
    </source>
</evidence>
<name>A0AAQ3WW68_PASNO</name>
<protein>
    <submittedName>
        <fullName evidence="2">Uncharacterized protein</fullName>
    </submittedName>
</protein>